<organism evidence="3 4">
    <name type="scientific">Oryzias sinensis</name>
    <name type="common">Chinese medaka</name>
    <dbReference type="NCBI Taxonomy" id="183150"/>
    <lineage>
        <taxon>Eukaryota</taxon>
        <taxon>Metazoa</taxon>
        <taxon>Chordata</taxon>
        <taxon>Craniata</taxon>
        <taxon>Vertebrata</taxon>
        <taxon>Euteleostomi</taxon>
        <taxon>Actinopterygii</taxon>
        <taxon>Neopterygii</taxon>
        <taxon>Teleostei</taxon>
        <taxon>Neoteleostei</taxon>
        <taxon>Acanthomorphata</taxon>
        <taxon>Ovalentaria</taxon>
        <taxon>Atherinomorphae</taxon>
        <taxon>Beloniformes</taxon>
        <taxon>Adrianichthyidae</taxon>
        <taxon>Oryziinae</taxon>
        <taxon>Oryzias</taxon>
    </lineage>
</organism>
<dbReference type="Proteomes" id="UP000694383">
    <property type="component" value="Unplaced"/>
</dbReference>
<keyword evidence="4" id="KW-1185">Reference proteome</keyword>
<feature type="region of interest" description="Disordered" evidence="1">
    <location>
        <begin position="108"/>
        <end position="127"/>
    </location>
</feature>
<sequence>MKLTAPCVFGSLLAFLSLSWIKADDEVVLKGQGFGPCVATLRPERACSPGQHDATCPYLLHLPPLTVHLPQQFQELERIMQDLQKLKESVDELREMCANCTVSQTGGECGRQSGEHEKMTAGKGTRQDERTWVREIHTEIHKN</sequence>
<accession>A0A8C7ZQ43</accession>
<reference evidence="3" key="2">
    <citation type="submission" date="2025-09" db="UniProtKB">
        <authorList>
            <consortium name="Ensembl"/>
        </authorList>
    </citation>
    <scope>IDENTIFICATION</scope>
</reference>
<dbReference type="Ensembl" id="ENSOSIT00000046696.1">
    <property type="protein sequence ID" value="ENSOSIP00000044378.1"/>
    <property type="gene ID" value="ENSOSIG00000021219.1"/>
</dbReference>
<feature type="compositionally biased region" description="Basic and acidic residues" evidence="1">
    <location>
        <begin position="113"/>
        <end position="127"/>
    </location>
</feature>
<name>A0A8C7ZQ43_9TELE</name>
<feature type="signal peptide" evidence="2">
    <location>
        <begin position="1"/>
        <end position="23"/>
    </location>
</feature>
<reference evidence="3" key="1">
    <citation type="submission" date="2025-08" db="UniProtKB">
        <authorList>
            <consortium name="Ensembl"/>
        </authorList>
    </citation>
    <scope>IDENTIFICATION</scope>
</reference>
<evidence type="ECO:0000256" key="2">
    <source>
        <dbReference type="SAM" id="SignalP"/>
    </source>
</evidence>
<evidence type="ECO:0000313" key="3">
    <source>
        <dbReference type="Ensembl" id="ENSOSIP00000044378.1"/>
    </source>
</evidence>
<evidence type="ECO:0000313" key="4">
    <source>
        <dbReference type="Proteomes" id="UP000694383"/>
    </source>
</evidence>
<feature type="chain" id="PRO_5034220517" evidence="2">
    <location>
        <begin position="24"/>
        <end position="143"/>
    </location>
</feature>
<proteinExistence type="predicted"/>
<evidence type="ECO:0000256" key="1">
    <source>
        <dbReference type="SAM" id="MobiDB-lite"/>
    </source>
</evidence>
<keyword evidence="2" id="KW-0732">Signal</keyword>
<dbReference type="AlphaFoldDB" id="A0A8C7ZQ43"/>
<protein>
    <submittedName>
        <fullName evidence="3">Uncharacterized protein</fullName>
    </submittedName>
</protein>